<proteinExistence type="predicted"/>
<dbReference type="EMBL" id="NASZ01000001">
    <property type="protein sequence ID" value="MBD0723588.1"/>
    <property type="molecule type" value="Genomic_DNA"/>
</dbReference>
<gene>
    <name evidence="1" type="ORF">B6A10_00175</name>
</gene>
<keyword evidence="2" id="KW-1185">Reference proteome</keyword>
<sequence length="127" mass="14816">MLNKGLRDQEKIRIDNVLKTLHSLVFVPEKAFDQDQIEEALKDFGLNIESLVSISTNDLIVLLERLHLDWDQLEQFADFLINFSKENQFNFKEKAISIYNYIQTESKTFSFGIFNKIAATKAKLNEK</sequence>
<comment type="caution">
    <text evidence="1">The sequence shown here is derived from an EMBL/GenBank/DDBJ whole genome shotgun (WGS) entry which is preliminary data.</text>
</comment>
<dbReference type="Proteomes" id="UP000661715">
    <property type="component" value="Unassembled WGS sequence"/>
</dbReference>
<organism evidence="1 2">
    <name type="scientific">Flavobacterium pokkalii</name>
    <dbReference type="NCBI Taxonomy" id="1940408"/>
    <lineage>
        <taxon>Bacteria</taxon>
        <taxon>Pseudomonadati</taxon>
        <taxon>Bacteroidota</taxon>
        <taxon>Flavobacteriia</taxon>
        <taxon>Flavobacteriales</taxon>
        <taxon>Flavobacteriaceae</taxon>
        <taxon>Flavobacterium</taxon>
    </lineage>
</organism>
<evidence type="ECO:0000313" key="2">
    <source>
        <dbReference type="Proteomes" id="UP000661715"/>
    </source>
</evidence>
<reference evidence="1 2" key="1">
    <citation type="journal article" date="2020" name="Microbiol. Res.">
        <title>Flavobacterium pokkalii sp. nov., a novel plant growth promoting native rhizobacteria isolated from pokkali rice grown in coastal saline affected agricultural regions of southern India, Kerala.</title>
        <authorList>
            <person name="Menon R.R."/>
            <person name="Kumari S."/>
            <person name="Viver T."/>
            <person name="Rameshkumar N."/>
        </authorList>
    </citation>
    <scope>NUCLEOTIDE SEQUENCE [LARGE SCALE GENOMIC DNA]</scope>
    <source>
        <strain evidence="1 2">L1I52</strain>
    </source>
</reference>
<evidence type="ECO:0000313" key="1">
    <source>
        <dbReference type="EMBL" id="MBD0723588.1"/>
    </source>
</evidence>
<accession>A0ABR7UN23</accession>
<protein>
    <submittedName>
        <fullName evidence="1">Uncharacterized protein</fullName>
    </submittedName>
</protein>
<dbReference type="RefSeq" id="WP_188219234.1">
    <property type="nucleotide sequence ID" value="NZ_NASZ01000001.1"/>
</dbReference>
<name>A0ABR7UN23_9FLAO</name>